<evidence type="ECO:0000256" key="2">
    <source>
        <dbReference type="SAM" id="Phobius"/>
    </source>
</evidence>
<sequence length="233" mass="25706">MRNRPTIITEENLVQRKASFTQDKPLLEEDHQNEPCSSQEEGNQENGDLVSSPEKTTPLSMAPSQAASSRPTILPHKENVENGPRPVSYSFEKVSANIPASLNSTLQLDASFEAEEVASAATNTSTESTLSPQRTSTPLMDCDGNAPSTSTKALVVETSEKPVVRSVPRRIANAFLSVLLISLLLIACCIALFESQSEASWMEQFPALESARHQFYEPCRHHALNLYRRYISK</sequence>
<reference evidence="3" key="1">
    <citation type="submission" date="2013-11" db="EMBL/GenBank/DDBJ databases">
        <authorList>
            <person name="Sternberg P."/>
            <person name="Dillman A."/>
            <person name="Macchietto M."/>
        </authorList>
    </citation>
    <scope>NUCLEOTIDE SEQUENCE</scope>
    <source>
        <strain evidence="3">ALL</strain>
    </source>
</reference>
<evidence type="ECO:0000256" key="1">
    <source>
        <dbReference type="SAM" id="MobiDB-lite"/>
    </source>
</evidence>
<name>A0A4U5P883_STECR</name>
<reference evidence="3" key="3">
    <citation type="journal article" date="2019" name="G3 (Bethesda)">
        <title>Hybrid Assembly of the Genome of the Entomopathogenic Nematode Steinernema carpocapsae Identifies the X-Chromosome.</title>
        <authorList>
            <person name="Serra L."/>
            <person name="Macchietto M."/>
            <person name="Macias-Munoz A."/>
            <person name="McGill C.J."/>
            <person name="Rodriguez I.M."/>
            <person name="Rodriguez B."/>
            <person name="Murad R."/>
            <person name="Mortazavi A."/>
        </authorList>
    </citation>
    <scope>NUCLEOTIDE SEQUENCE</scope>
    <source>
        <strain evidence="3">ALL</strain>
    </source>
</reference>
<dbReference type="EMBL" id="AZBU02000002">
    <property type="protein sequence ID" value="TKR92191.1"/>
    <property type="molecule type" value="Genomic_DNA"/>
</dbReference>
<proteinExistence type="predicted"/>
<gene>
    <name evidence="3" type="ORF">L596_006890</name>
</gene>
<feature type="transmembrane region" description="Helical" evidence="2">
    <location>
        <begin position="171"/>
        <end position="193"/>
    </location>
</feature>
<feature type="compositionally biased region" description="Polar residues" evidence="1">
    <location>
        <begin position="34"/>
        <end position="46"/>
    </location>
</feature>
<feature type="compositionally biased region" description="Polar residues" evidence="1">
    <location>
        <begin position="53"/>
        <end position="71"/>
    </location>
</feature>
<feature type="region of interest" description="Disordered" evidence="1">
    <location>
        <begin position="1"/>
        <end position="86"/>
    </location>
</feature>
<keyword evidence="2" id="KW-0472">Membrane</keyword>
<comment type="caution">
    <text evidence="3">The sequence shown here is derived from an EMBL/GenBank/DDBJ whole genome shotgun (WGS) entry which is preliminary data.</text>
</comment>
<keyword evidence="2" id="KW-1133">Transmembrane helix</keyword>
<dbReference type="AlphaFoldDB" id="A0A4U5P883"/>
<organism evidence="3">
    <name type="scientific">Steinernema carpocapsae</name>
    <name type="common">Entomopathogenic nematode</name>
    <dbReference type="NCBI Taxonomy" id="34508"/>
    <lineage>
        <taxon>Eukaryota</taxon>
        <taxon>Metazoa</taxon>
        <taxon>Ecdysozoa</taxon>
        <taxon>Nematoda</taxon>
        <taxon>Chromadorea</taxon>
        <taxon>Rhabditida</taxon>
        <taxon>Tylenchina</taxon>
        <taxon>Panagrolaimomorpha</taxon>
        <taxon>Strongyloidoidea</taxon>
        <taxon>Steinernematidae</taxon>
        <taxon>Steinernema</taxon>
    </lineage>
</organism>
<evidence type="ECO:0000313" key="3">
    <source>
        <dbReference type="EMBL" id="TKR92191.1"/>
    </source>
</evidence>
<protein>
    <submittedName>
        <fullName evidence="3">Uncharacterized protein</fullName>
    </submittedName>
</protein>
<accession>A0A4U5P883</accession>
<reference evidence="3" key="2">
    <citation type="journal article" date="2015" name="Genome Biol.">
        <title>Comparative genomics of Steinernema reveals deeply conserved gene regulatory networks.</title>
        <authorList>
            <person name="Dillman A.R."/>
            <person name="Macchietto M."/>
            <person name="Porter C.F."/>
            <person name="Rogers A."/>
            <person name="Williams B."/>
            <person name="Antoshechkin I."/>
            <person name="Lee M.M."/>
            <person name="Goodwin Z."/>
            <person name="Lu X."/>
            <person name="Lewis E.E."/>
            <person name="Goodrich-Blair H."/>
            <person name="Stock S.P."/>
            <person name="Adams B.J."/>
            <person name="Sternberg P.W."/>
            <person name="Mortazavi A."/>
        </authorList>
    </citation>
    <scope>NUCLEOTIDE SEQUENCE [LARGE SCALE GENOMIC DNA]</scope>
    <source>
        <strain evidence="3">ALL</strain>
    </source>
</reference>
<keyword evidence="2" id="KW-0812">Transmembrane</keyword>
<feature type="compositionally biased region" description="Low complexity" evidence="1">
    <location>
        <begin position="119"/>
        <end position="131"/>
    </location>
</feature>
<feature type="region of interest" description="Disordered" evidence="1">
    <location>
        <begin position="119"/>
        <end position="144"/>
    </location>
</feature>